<evidence type="ECO:0000256" key="5">
    <source>
        <dbReference type="SAM" id="MobiDB-lite"/>
    </source>
</evidence>
<comment type="caution">
    <text evidence="8">The sequence shown here is derived from an EMBL/GenBank/DDBJ whole genome shotgun (WGS) entry which is preliminary data.</text>
</comment>
<proteinExistence type="predicted"/>
<dbReference type="CDD" id="cd00637">
    <property type="entry name" value="7tm_classA_rhodopsin-like"/>
    <property type="match status" value="1"/>
</dbReference>
<keyword evidence="3 6" id="KW-1133">Transmembrane helix</keyword>
<feature type="domain" description="G-protein coupled receptors family 1 profile" evidence="7">
    <location>
        <begin position="97"/>
        <end position="344"/>
    </location>
</feature>
<dbReference type="Gene3D" id="1.20.1070.10">
    <property type="entry name" value="Rhodopsin 7-helix transmembrane proteins"/>
    <property type="match status" value="1"/>
</dbReference>
<feature type="compositionally biased region" description="Basic and acidic residues" evidence="5">
    <location>
        <begin position="446"/>
        <end position="460"/>
    </location>
</feature>
<evidence type="ECO:0000259" key="7">
    <source>
        <dbReference type="PROSITE" id="PS50262"/>
    </source>
</evidence>
<feature type="transmembrane region" description="Helical" evidence="6">
    <location>
        <begin position="247"/>
        <end position="268"/>
    </location>
</feature>
<dbReference type="InterPro" id="IPR017452">
    <property type="entry name" value="GPCR_Rhodpsn_7TM"/>
</dbReference>
<reference evidence="8 9" key="1">
    <citation type="journal article" date="2021" name="Nat. Commun.">
        <title>Genetic determinants of endophytism in the Arabidopsis root mycobiome.</title>
        <authorList>
            <person name="Mesny F."/>
            <person name="Miyauchi S."/>
            <person name="Thiergart T."/>
            <person name="Pickel B."/>
            <person name="Atanasova L."/>
            <person name="Karlsson M."/>
            <person name="Huettel B."/>
            <person name="Barry K.W."/>
            <person name="Haridas S."/>
            <person name="Chen C."/>
            <person name="Bauer D."/>
            <person name="Andreopoulos W."/>
            <person name="Pangilinan J."/>
            <person name="LaButti K."/>
            <person name="Riley R."/>
            <person name="Lipzen A."/>
            <person name="Clum A."/>
            <person name="Drula E."/>
            <person name="Henrissat B."/>
            <person name="Kohler A."/>
            <person name="Grigoriev I.V."/>
            <person name="Martin F.M."/>
            <person name="Hacquard S."/>
        </authorList>
    </citation>
    <scope>NUCLEOTIDE SEQUENCE [LARGE SCALE GENOMIC DNA]</scope>
    <source>
        <strain evidence="8 9">MPI-CAGE-CH-0241</strain>
    </source>
</reference>
<feature type="transmembrane region" description="Helical" evidence="6">
    <location>
        <begin position="294"/>
        <end position="317"/>
    </location>
</feature>
<dbReference type="InterPro" id="IPR000276">
    <property type="entry name" value="GPCR_Rhodpsn"/>
</dbReference>
<keyword evidence="4 6" id="KW-0472">Membrane</keyword>
<evidence type="ECO:0000313" key="9">
    <source>
        <dbReference type="Proteomes" id="UP000777438"/>
    </source>
</evidence>
<dbReference type="PROSITE" id="PS50262">
    <property type="entry name" value="G_PROTEIN_RECEP_F1_2"/>
    <property type="match status" value="1"/>
</dbReference>
<feature type="region of interest" description="Disordered" evidence="5">
    <location>
        <begin position="445"/>
        <end position="477"/>
    </location>
</feature>
<dbReference type="PANTHER" id="PTHR23112:SF37">
    <property type="entry name" value="G PROTEIN-COUPLED RECEPTOR GPR1"/>
    <property type="match status" value="1"/>
</dbReference>
<dbReference type="EMBL" id="JAGPYM010000002">
    <property type="protein sequence ID" value="KAH6898413.1"/>
    <property type="molecule type" value="Genomic_DNA"/>
</dbReference>
<keyword evidence="9" id="KW-1185">Reference proteome</keyword>
<dbReference type="AlphaFoldDB" id="A0A9P9AV10"/>
<feature type="compositionally biased region" description="Polar residues" evidence="5">
    <location>
        <begin position="462"/>
        <end position="471"/>
    </location>
</feature>
<evidence type="ECO:0000256" key="4">
    <source>
        <dbReference type="ARBA" id="ARBA00023136"/>
    </source>
</evidence>
<gene>
    <name evidence="8" type="ORF">B0T10DRAFT_107655</name>
</gene>
<feature type="transmembrane region" description="Helical" evidence="6">
    <location>
        <begin position="161"/>
        <end position="180"/>
    </location>
</feature>
<feature type="transmembrane region" description="Helical" evidence="6">
    <location>
        <begin position="28"/>
        <end position="51"/>
    </location>
</feature>
<dbReference type="GO" id="GO:0005886">
    <property type="term" value="C:plasma membrane"/>
    <property type="evidence" value="ECO:0007669"/>
    <property type="project" value="TreeGrafter"/>
</dbReference>
<dbReference type="GO" id="GO:0007189">
    <property type="term" value="P:adenylate cyclase-activating G protein-coupled receptor signaling pathway"/>
    <property type="evidence" value="ECO:0007669"/>
    <property type="project" value="TreeGrafter"/>
</dbReference>
<dbReference type="GO" id="GO:0004930">
    <property type="term" value="F:G protein-coupled receptor activity"/>
    <property type="evidence" value="ECO:0007669"/>
    <property type="project" value="InterPro"/>
</dbReference>
<dbReference type="OrthoDB" id="100006at2759"/>
<organism evidence="8 9">
    <name type="scientific">Thelonectria olida</name>
    <dbReference type="NCBI Taxonomy" id="1576542"/>
    <lineage>
        <taxon>Eukaryota</taxon>
        <taxon>Fungi</taxon>
        <taxon>Dikarya</taxon>
        <taxon>Ascomycota</taxon>
        <taxon>Pezizomycotina</taxon>
        <taxon>Sordariomycetes</taxon>
        <taxon>Hypocreomycetidae</taxon>
        <taxon>Hypocreales</taxon>
        <taxon>Nectriaceae</taxon>
        <taxon>Thelonectria</taxon>
    </lineage>
</organism>
<sequence>MASANEYLQTHPENGNISPLPASLRGGLIAISIFALLSFFLTSSLFVYLTIKLVNWHLRKKARANSISRNIPDPEPVTDFTFDDGPFRARREAGKAAHARSVQRIERARHSPPNQFLILIFNLIIADMHQGTAFLLSVSWIHKGGIFINAPTCFVQGFFDSNGDLASSLFITSIAIHTYLSVIKGYRPSQKVLYAVIVFIWIFVYCLSVIPLLATGNGEKFGGYFVRAGPWCWINDAYENLRLLTHYLFIFLSLVTTSTLYIAIYLSLRRQGKSKAHEQAKNGPKVQLNHNPAFLIYPLIYVMCTLPLALGRIATMAGAHVPLGYYCFAGTLIASNGSFDCLLFGTTRHAIVFSATDDVDVEDTGLETFAFMRTPAGQFGNSIWIQGGTQRPKGTGVGGWWVLGGDARATHLRSTRTVSQESLRSGAQAEMAIQMDVVTSVAVETDAGKDRDPRFPDPARSETPSINSWEKSTMRGI</sequence>
<feature type="transmembrane region" description="Helical" evidence="6">
    <location>
        <begin position="116"/>
        <end position="141"/>
    </location>
</feature>
<dbReference type="SUPFAM" id="SSF81321">
    <property type="entry name" value="Family A G protein-coupled receptor-like"/>
    <property type="match status" value="1"/>
</dbReference>
<evidence type="ECO:0000313" key="8">
    <source>
        <dbReference type="EMBL" id="KAH6898413.1"/>
    </source>
</evidence>
<feature type="transmembrane region" description="Helical" evidence="6">
    <location>
        <begin position="192"/>
        <end position="214"/>
    </location>
</feature>
<evidence type="ECO:0000256" key="1">
    <source>
        <dbReference type="ARBA" id="ARBA00004141"/>
    </source>
</evidence>
<keyword evidence="2 6" id="KW-0812">Transmembrane</keyword>
<evidence type="ECO:0000256" key="2">
    <source>
        <dbReference type="ARBA" id="ARBA00022692"/>
    </source>
</evidence>
<dbReference type="Pfam" id="PF00001">
    <property type="entry name" value="7tm_1"/>
    <property type="match status" value="1"/>
</dbReference>
<dbReference type="PANTHER" id="PTHR23112">
    <property type="entry name" value="G PROTEIN-COUPLED RECEPTOR 157-RELATED"/>
    <property type="match status" value="1"/>
</dbReference>
<evidence type="ECO:0000256" key="6">
    <source>
        <dbReference type="SAM" id="Phobius"/>
    </source>
</evidence>
<dbReference type="Proteomes" id="UP000777438">
    <property type="component" value="Unassembled WGS sequence"/>
</dbReference>
<evidence type="ECO:0000256" key="3">
    <source>
        <dbReference type="ARBA" id="ARBA00022989"/>
    </source>
</evidence>
<comment type="subcellular location">
    <subcellularLocation>
        <location evidence="1">Membrane</location>
        <topology evidence="1">Multi-pass membrane protein</topology>
    </subcellularLocation>
</comment>
<name>A0A9P9AV10_9HYPO</name>
<protein>
    <recommendedName>
        <fullName evidence="7">G-protein coupled receptors family 1 profile domain-containing protein</fullName>
    </recommendedName>
</protein>
<accession>A0A9P9AV10</accession>